<dbReference type="Pfam" id="PF02230">
    <property type="entry name" value="Abhydrolase_2"/>
    <property type="match status" value="1"/>
</dbReference>
<feature type="domain" description="Phospholipase/carboxylesterase/thioesterase" evidence="1">
    <location>
        <begin position="22"/>
        <end position="203"/>
    </location>
</feature>
<dbReference type="Proteomes" id="UP000321721">
    <property type="component" value="Unassembled WGS sequence"/>
</dbReference>
<evidence type="ECO:0000259" key="1">
    <source>
        <dbReference type="Pfam" id="PF02230"/>
    </source>
</evidence>
<name>A0A5C6S036_9FLAO</name>
<sequence length="215" mass="24696">MSEKHNLKVEKTATYYTLGNVKTAKTIWFVLHGYGMLAKYFIKKFEPILNEETCIIAPDGLSKFYTQGFYGRVGATWMTKEDREEEIEDYINYLNKLYEVNIAENNNENVKINLLGFSQGGATVSRWAASKKITFNNLILWASVFPDDMTFDFLNNNNTFVLLGDKDEFATDKNVQTQKEVLAKSGVDFTLIKFEGAHDIPKKIILEQTQLNSWN</sequence>
<evidence type="ECO:0000313" key="3">
    <source>
        <dbReference type="Proteomes" id="UP000321721"/>
    </source>
</evidence>
<dbReference type="Gene3D" id="3.40.50.1820">
    <property type="entry name" value="alpha/beta hydrolase"/>
    <property type="match status" value="1"/>
</dbReference>
<dbReference type="GO" id="GO:0016787">
    <property type="term" value="F:hydrolase activity"/>
    <property type="evidence" value="ECO:0007669"/>
    <property type="project" value="InterPro"/>
</dbReference>
<dbReference type="OrthoDB" id="595091at2"/>
<dbReference type="RefSeq" id="WP_147098598.1">
    <property type="nucleotide sequence ID" value="NZ_VOOS01000001.1"/>
</dbReference>
<evidence type="ECO:0000313" key="2">
    <source>
        <dbReference type="EMBL" id="TXB67240.1"/>
    </source>
</evidence>
<protein>
    <recommendedName>
        <fullName evidence="1">Phospholipase/carboxylesterase/thioesterase domain-containing protein</fullName>
    </recommendedName>
</protein>
<dbReference type="InterPro" id="IPR029058">
    <property type="entry name" value="AB_hydrolase_fold"/>
</dbReference>
<organism evidence="2 3">
    <name type="scientific">Vicingus serpentipes</name>
    <dbReference type="NCBI Taxonomy" id="1926625"/>
    <lineage>
        <taxon>Bacteria</taxon>
        <taxon>Pseudomonadati</taxon>
        <taxon>Bacteroidota</taxon>
        <taxon>Flavobacteriia</taxon>
        <taxon>Flavobacteriales</taxon>
        <taxon>Vicingaceae</taxon>
        <taxon>Vicingus</taxon>
    </lineage>
</organism>
<comment type="caution">
    <text evidence="2">The sequence shown here is derived from an EMBL/GenBank/DDBJ whole genome shotgun (WGS) entry which is preliminary data.</text>
</comment>
<keyword evidence="3" id="KW-1185">Reference proteome</keyword>
<reference evidence="2 3" key="1">
    <citation type="submission" date="2019-08" db="EMBL/GenBank/DDBJ databases">
        <title>Genome of Vicingus serpentipes NCIMB 15042.</title>
        <authorList>
            <person name="Bowman J.P."/>
        </authorList>
    </citation>
    <scope>NUCLEOTIDE SEQUENCE [LARGE SCALE GENOMIC DNA]</scope>
    <source>
        <strain evidence="2 3">NCIMB 15042</strain>
    </source>
</reference>
<dbReference type="EMBL" id="VOOS01000001">
    <property type="protein sequence ID" value="TXB67240.1"/>
    <property type="molecule type" value="Genomic_DNA"/>
</dbReference>
<accession>A0A5C6S036</accession>
<proteinExistence type="predicted"/>
<gene>
    <name evidence="2" type="ORF">FRY74_03380</name>
</gene>
<dbReference type="AlphaFoldDB" id="A0A5C6S036"/>
<dbReference type="InterPro" id="IPR003140">
    <property type="entry name" value="PLipase/COase/thioEstase"/>
</dbReference>
<dbReference type="SUPFAM" id="SSF53474">
    <property type="entry name" value="alpha/beta-Hydrolases"/>
    <property type="match status" value="1"/>
</dbReference>